<evidence type="ECO:0000256" key="4">
    <source>
        <dbReference type="ARBA" id="ARBA00009685"/>
    </source>
</evidence>
<evidence type="ECO:0000256" key="14">
    <source>
        <dbReference type="RuleBase" id="RU000542"/>
    </source>
</evidence>
<evidence type="ECO:0000256" key="15">
    <source>
        <dbReference type="RuleBase" id="RU004462"/>
    </source>
</evidence>
<keyword evidence="12 14" id="KW-0630">Potassium</keyword>
<evidence type="ECO:0000256" key="12">
    <source>
        <dbReference type="ARBA" id="ARBA00022958"/>
    </source>
</evidence>
<evidence type="ECO:0000256" key="7">
    <source>
        <dbReference type="ARBA" id="ARBA00022679"/>
    </source>
</evidence>
<feature type="domain" description="S-adenosylmethionine synthetase C-terminal" evidence="18">
    <location>
        <begin position="229"/>
        <end position="366"/>
    </location>
</feature>
<dbReference type="SUPFAM" id="SSF55973">
    <property type="entry name" value="S-adenosylmethionine synthetase"/>
    <property type="match status" value="3"/>
</dbReference>
<comment type="subunit">
    <text evidence="14">Homotetramer.</text>
</comment>
<comment type="cofactor">
    <cofactor evidence="2">
        <name>K(+)</name>
        <dbReference type="ChEBI" id="CHEBI:29103"/>
    </cofactor>
</comment>
<dbReference type="GO" id="GO:0004478">
    <property type="term" value="F:methionine adenosyltransferase activity"/>
    <property type="evidence" value="ECO:0007669"/>
    <property type="project" value="UniProtKB-UniRule"/>
</dbReference>
<evidence type="ECO:0000259" key="18">
    <source>
        <dbReference type="Pfam" id="PF02773"/>
    </source>
</evidence>
<keyword evidence="6" id="KW-0554">One-carbon metabolism</keyword>
<sequence>MAYKLFTSESVSASHPDKICDQISDAILDECIRQDSTSRVAVETLVTTNKLVLAGEVKTTAKVNFEKVAREVVQRLGYDQKIYHFDWRSIDVMTFIHEQSPDIAQGVETGGAGDQGMMFGYACRETPELMPMPITLAHEIVKKIDKARESKRLSYLRPDGKSEVTVEYQNGLPKKVVKVIVAVPHDPAVSENQVSRDIYEVVIRPALKKYGFTIAYQNTICNGTGKWAIGGPASDTGVTGRKVAVDTYGSMARVGGGCFSGKDPTKVDRSAAYAARFIAKNIVAKKLADRCEVQLAFVIGKPCPVAQAIETFGTDNVSPAKIENFAWSLLELSVEGIIKSLDLRKPIYQKTASYGHFGREGFSWEKIVS</sequence>
<dbReference type="CDD" id="cd18079">
    <property type="entry name" value="S-AdoMet_synt"/>
    <property type="match status" value="1"/>
</dbReference>
<dbReference type="Pfam" id="PF02772">
    <property type="entry name" value="S-AdoMet_synt_M"/>
    <property type="match status" value="1"/>
</dbReference>
<keyword evidence="8 14" id="KW-0479">Metal-binding</keyword>
<dbReference type="InterPro" id="IPR002133">
    <property type="entry name" value="S-AdoMet_synthetase"/>
</dbReference>
<dbReference type="InterPro" id="IPR022630">
    <property type="entry name" value="S-AdoMet_synt_C"/>
</dbReference>
<accession>A0A0G0LE91</accession>
<evidence type="ECO:0000256" key="9">
    <source>
        <dbReference type="ARBA" id="ARBA00022741"/>
    </source>
</evidence>
<evidence type="ECO:0000256" key="6">
    <source>
        <dbReference type="ARBA" id="ARBA00022563"/>
    </source>
</evidence>
<protein>
    <recommendedName>
        <fullName evidence="5 13">Methionine adenosyltransferase</fullName>
        <ecNumber evidence="5 13">2.5.1.6</ecNumber>
    </recommendedName>
</protein>
<feature type="domain" description="S-adenosylmethionine synthetase N-terminal" evidence="16">
    <location>
        <begin position="5"/>
        <end position="101"/>
    </location>
</feature>
<dbReference type="UniPathway" id="UPA00315">
    <property type="reaction ID" value="UER00080"/>
</dbReference>
<evidence type="ECO:0000256" key="8">
    <source>
        <dbReference type="ARBA" id="ARBA00022723"/>
    </source>
</evidence>
<dbReference type="GO" id="GO:0006556">
    <property type="term" value="P:S-adenosylmethionine biosynthetic process"/>
    <property type="evidence" value="ECO:0007669"/>
    <property type="project" value="UniProtKB-UniRule"/>
</dbReference>
<comment type="similarity">
    <text evidence="4 15">Belongs to the AdoMet synthase family.</text>
</comment>
<keyword evidence="9" id="KW-0547">Nucleotide-binding</keyword>
<dbReference type="GO" id="GO:0046872">
    <property type="term" value="F:metal ion binding"/>
    <property type="evidence" value="ECO:0007669"/>
    <property type="project" value="UniProtKB-KW"/>
</dbReference>
<evidence type="ECO:0000259" key="17">
    <source>
        <dbReference type="Pfam" id="PF02772"/>
    </source>
</evidence>
<dbReference type="NCBIfam" id="TIGR01034">
    <property type="entry name" value="metK"/>
    <property type="match status" value="1"/>
</dbReference>
<organism evidence="19 20">
    <name type="scientific">Candidatus Curtissbacteria bacterium GW2011_GWC2_38_9</name>
    <dbReference type="NCBI Taxonomy" id="1618414"/>
    <lineage>
        <taxon>Bacteria</taxon>
        <taxon>Candidatus Curtissiibacteriota</taxon>
    </lineage>
</organism>
<keyword evidence="7" id="KW-0808">Transferase</keyword>
<dbReference type="GO" id="GO:0005524">
    <property type="term" value="F:ATP binding"/>
    <property type="evidence" value="ECO:0007669"/>
    <property type="project" value="UniProtKB-KW"/>
</dbReference>
<dbReference type="InterPro" id="IPR022631">
    <property type="entry name" value="ADOMET_SYNTHASE_CS"/>
</dbReference>
<comment type="cofactor">
    <cofactor evidence="1">
        <name>Mg(2+)</name>
        <dbReference type="ChEBI" id="CHEBI:18420"/>
    </cofactor>
</comment>
<dbReference type="PANTHER" id="PTHR11964">
    <property type="entry name" value="S-ADENOSYLMETHIONINE SYNTHETASE"/>
    <property type="match status" value="1"/>
</dbReference>
<dbReference type="PATRIC" id="fig|1618414.3.peg.51"/>
<evidence type="ECO:0000256" key="5">
    <source>
        <dbReference type="ARBA" id="ARBA00012828"/>
    </source>
</evidence>
<evidence type="ECO:0000313" key="20">
    <source>
        <dbReference type="Proteomes" id="UP000034893"/>
    </source>
</evidence>
<keyword evidence="10" id="KW-0067">ATP-binding</keyword>
<evidence type="ECO:0000256" key="11">
    <source>
        <dbReference type="ARBA" id="ARBA00022842"/>
    </source>
</evidence>
<evidence type="ECO:0000313" key="19">
    <source>
        <dbReference type="EMBL" id="KKQ90183.1"/>
    </source>
</evidence>
<name>A0A0G0LE91_9BACT</name>
<evidence type="ECO:0000256" key="10">
    <source>
        <dbReference type="ARBA" id="ARBA00022840"/>
    </source>
</evidence>
<reference evidence="19 20" key="1">
    <citation type="journal article" date="2015" name="Nature">
        <title>rRNA introns, odd ribosomes, and small enigmatic genomes across a large radiation of phyla.</title>
        <authorList>
            <person name="Brown C.T."/>
            <person name="Hug L.A."/>
            <person name="Thomas B.C."/>
            <person name="Sharon I."/>
            <person name="Castelle C.J."/>
            <person name="Singh A."/>
            <person name="Wilkins M.J."/>
            <person name="Williams K.H."/>
            <person name="Banfield J.F."/>
        </authorList>
    </citation>
    <scope>NUCLEOTIDE SEQUENCE [LARGE SCALE GENOMIC DNA]</scope>
</reference>
<evidence type="ECO:0000256" key="13">
    <source>
        <dbReference type="NCBIfam" id="TIGR01034"/>
    </source>
</evidence>
<comment type="subcellular location">
    <subcellularLocation>
        <location evidence="14">Cytoplasm</location>
    </subcellularLocation>
</comment>
<dbReference type="InterPro" id="IPR022629">
    <property type="entry name" value="S-AdoMet_synt_central"/>
</dbReference>
<feature type="domain" description="S-adenosylmethionine synthetase central" evidence="17">
    <location>
        <begin position="111"/>
        <end position="226"/>
    </location>
</feature>
<evidence type="ECO:0000256" key="3">
    <source>
        <dbReference type="ARBA" id="ARBA00005224"/>
    </source>
</evidence>
<dbReference type="InterPro" id="IPR022636">
    <property type="entry name" value="S-AdoMet_synthetase_sfam"/>
</dbReference>
<dbReference type="Pfam" id="PF02773">
    <property type="entry name" value="S-AdoMet_synt_C"/>
    <property type="match status" value="1"/>
</dbReference>
<gene>
    <name evidence="19" type="ORF">UT12_C0001G0051</name>
</gene>
<evidence type="ECO:0000259" key="16">
    <source>
        <dbReference type="Pfam" id="PF00438"/>
    </source>
</evidence>
<dbReference type="Proteomes" id="UP000034893">
    <property type="component" value="Unassembled WGS sequence"/>
</dbReference>
<dbReference type="PROSITE" id="PS00376">
    <property type="entry name" value="ADOMET_SYNTHASE_1"/>
    <property type="match status" value="1"/>
</dbReference>
<evidence type="ECO:0000256" key="1">
    <source>
        <dbReference type="ARBA" id="ARBA00001946"/>
    </source>
</evidence>
<dbReference type="Gene3D" id="3.30.300.10">
    <property type="match status" value="3"/>
</dbReference>
<evidence type="ECO:0000256" key="2">
    <source>
        <dbReference type="ARBA" id="ARBA00001958"/>
    </source>
</evidence>
<dbReference type="Pfam" id="PF00438">
    <property type="entry name" value="S-AdoMet_synt_N"/>
    <property type="match status" value="1"/>
</dbReference>
<comment type="caution">
    <text evidence="19">The sequence shown here is derived from an EMBL/GenBank/DDBJ whole genome shotgun (WGS) entry which is preliminary data.</text>
</comment>
<comment type="pathway">
    <text evidence="3">Amino-acid biosynthesis; S-adenosyl-L-methionine biosynthesis; S-adenosyl-L-methionine from L-methionine: step 1/1.</text>
</comment>
<dbReference type="EMBL" id="LBVP01000001">
    <property type="protein sequence ID" value="KKQ90183.1"/>
    <property type="molecule type" value="Genomic_DNA"/>
</dbReference>
<dbReference type="GO" id="GO:0005737">
    <property type="term" value="C:cytoplasm"/>
    <property type="evidence" value="ECO:0007669"/>
    <property type="project" value="UniProtKB-SubCell"/>
</dbReference>
<dbReference type="GO" id="GO:0006730">
    <property type="term" value="P:one-carbon metabolic process"/>
    <property type="evidence" value="ECO:0007669"/>
    <property type="project" value="UniProtKB-KW"/>
</dbReference>
<dbReference type="InterPro" id="IPR022628">
    <property type="entry name" value="S-AdoMet_synt_N"/>
</dbReference>
<dbReference type="PIRSF" id="PIRSF000497">
    <property type="entry name" value="MAT"/>
    <property type="match status" value="1"/>
</dbReference>
<proteinExistence type="inferred from homology"/>
<dbReference type="AlphaFoldDB" id="A0A0G0LE91"/>
<dbReference type="EC" id="2.5.1.6" evidence="5 13"/>
<dbReference type="PROSITE" id="PS00377">
    <property type="entry name" value="ADOMET_SYNTHASE_2"/>
    <property type="match status" value="1"/>
</dbReference>
<keyword evidence="11 14" id="KW-0460">Magnesium</keyword>